<dbReference type="FunFam" id="3.75.10.10:FF:000004">
    <property type="entry name" value="N(G),N(G)-dimethylarginine dimethylaminohydrolase 1"/>
    <property type="match status" value="1"/>
</dbReference>
<dbReference type="GO" id="GO:0005739">
    <property type="term" value="C:mitochondrion"/>
    <property type="evidence" value="ECO:0007669"/>
    <property type="project" value="TreeGrafter"/>
</dbReference>
<proteinExistence type="inferred from homology"/>
<evidence type="ECO:0000313" key="5">
    <source>
        <dbReference type="Proteomes" id="UP001274896"/>
    </source>
</evidence>
<keyword evidence="2" id="KW-0378">Hydrolase</keyword>
<dbReference type="Pfam" id="PF15559">
    <property type="entry name" value="DUF4660"/>
    <property type="match status" value="1"/>
</dbReference>
<protein>
    <recommendedName>
        <fullName evidence="6">Dimethylargininase</fullName>
    </recommendedName>
</protein>
<dbReference type="Proteomes" id="UP001274896">
    <property type="component" value="Unassembled WGS sequence"/>
</dbReference>
<feature type="compositionally biased region" description="Acidic residues" evidence="3">
    <location>
        <begin position="460"/>
        <end position="470"/>
    </location>
</feature>
<feature type="compositionally biased region" description="Basic and acidic residues" evidence="3">
    <location>
        <begin position="318"/>
        <end position="338"/>
    </location>
</feature>
<dbReference type="EMBL" id="JAUCMX010000017">
    <property type="protein sequence ID" value="KAK3519249.1"/>
    <property type="molecule type" value="Genomic_DNA"/>
</dbReference>
<keyword evidence="5" id="KW-1185">Reference proteome</keyword>
<feature type="region of interest" description="Disordered" evidence="3">
    <location>
        <begin position="391"/>
        <end position="509"/>
    </location>
</feature>
<feature type="compositionally biased region" description="Low complexity" evidence="3">
    <location>
        <begin position="339"/>
        <end position="349"/>
    </location>
</feature>
<dbReference type="GO" id="GO:0045429">
    <property type="term" value="P:positive regulation of nitric oxide biosynthetic process"/>
    <property type="evidence" value="ECO:0007669"/>
    <property type="project" value="TreeGrafter"/>
</dbReference>
<feature type="compositionally biased region" description="Basic and acidic residues" evidence="3">
    <location>
        <begin position="484"/>
        <end position="497"/>
    </location>
</feature>
<dbReference type="SUPFAM" id="SSF55909">
    <property type="entry name" value="Pentein"/>
    <property type="match status" value="1"/>
</dbReference>
<reference evidence="4" key="1">
    <citation type="submission" date="2023-06" db="EMBL/GenBank/DDBJ databases">
        <title>Male Hemibagrus guttatus genome.</title>
        <authorList>
            <person name="Bian C."/>
        </authorList>
    </citation>
    <scope>NUCLEOTIDE SEQUENCE</scope>
    <source>
        <strain evidence="4">Male_cb2023</strain>
        <tissue evidence="4">Muscle</tissue>
    </source>
</reference>
<dbReference type="PANTHER" id="PTHR12737:SF17">
    <property type="entry name" value="N(G),N(G)-DIMETHYLARGININE DIMETHYLAMINOHYDROLASE 1"/>
    <property type="match status" value="1"/>
</dbReference>
<dbReference type="InterPro" id="IPR033199">
    <property type="entry name" value="DDAH-like"/>
</dbReference>
<dbReference type="Gene3D" id="3.75.10.10">
    <property type="entry name" value="L-arginine/glycine Amidinotransferase, Chain A"/>
    <property type="match status" value="1"/>
</dbReference>
<comment type="caution">
    <text evidence="4">The sequence shown here is derived from an EMBL/GenBank/DDBJ whole genome shotgun (WGS) entry which is preliminary data.</text>
</comment>
<name>A0AAE0QEC8_9TELE</name>
<dbReference type="PANTHER" id="PTHR12737">
    <property type="entry name" value="DIMETHYLARGININE DIMETHYLAMINOHYDROLASE"/>
    <property type="match status" value="1"/>
</dbReference>
<dbReference type="GO" id="GO:0016597">
    <property type="term" value="F:amino acid binding"/>
    <property type="evidence" value="ECO:0007669"/>
    <property type="project" value="TreeGrafter"/>
</dbReference>
<dbReference type="InterPro" id="IPR029089">
    <property type="entry name" value="DUF4660"/>
</dbReference>
<comment type="similarity">
    <text evidence="1">Belongs to the DDAH family.</text>
</comment>
<feature type="region of interest" description="Disordered" evidence="3">
    <location>
        <begin position="302"/>
        <end position="361"/>
    </location>
</feature>
<evidence type="ECO:0000256" key="1">
    <source>
        <dbReference type="ARBA" id="ARBA00008532"/>
    </source>
</evidence>
<dbReference type="Pfam" id="PF19420">
    <property type="entry name" value="DDAH_eukar"/>
    <property type="match status" value="1"/>
</dbReference>
<evidence type="ECO:0000256" key="3">
    <source>
        <dbReference type="SAM" id="MobiDB-lite"/>
    </source>
</evidence>
<sequence>MSGLISAGFGRFTHAVVRAMPASYAGGALRSGAAQVDAARAQQEHDHYVDVLQNRLGLEVLELPSDDSLPDCVFVEDAAVVCGDTALITRPGAESRRGETKAMKNALMKLGLNIVEMTDESATLDGGDVLFTGQEFFVGLSKRTNQRGAEILADTFKDYAVSTVPVKHGLHLKSFCSMAGPGLIAIGSSESAQKALKTMQQMSDHKYDKLTLPDDAAANCVYMNLPGKGHVLLHCTPEEFPESTKVFEKLKEHMLIPVPNVEGAKDILLAILAADIIGTNYDRMSDEDKDKDMSERRNFFMNYSDSELSDSSSDSDDGEQKTSRKKRKLDEKCGDSEGKAGSSGVEVKSGSGGVPLPKPDDLFRSVSKPAFLYNPLNKQIDWESRIVKAPEEPPKEFKVWKNNAVPPPQSYEVKEKKGPPPGMDMAIKWSSVYEDNGDDAPHRQAQQARFLPDDELGHSDDDDDDVDDEEKDGKTSISAKKRRVETFQQKEKRKRDLGQATSDKNFVEEEKRILRQCLE</sequence>
<dbReference type="AlphaFoldDB" id="A0AAE0QEC8"/>
<dbReference type="GO" id="GO:0000052">
    <property type="term" value="P:citrulline metabolic process"/>
    <property type="evidence" value="ECO:0007669"/>
    <property type="project" value="TreeGrafter"/>
</dbReference>
<accession>A0AAE0QEC8</accession>
<dbReference type="GO" id="GO:0006525">
    <property type="term" value="P:arginine metabolic process"/>
    <property type="evidence" value="ECO:0007669"/>
    <property type="project" value="TreeGrafter"/>
</dbReference>
<evidence type="ECO:0008006" key="6">
    <source>
        <dbReference type="Google" id="ProtNLM"/>
    </source>
</evidence>
<gene>
    <name evidence="4" type="ORF">QTP70_023096</name>
</gene>
<dbReference type="GO" id="GO:0016403">
    <property type="term" value="F:dimethylargininase activity"/>
    <property type="evidence" value="ECO:0007669"/>
    <property type="project" value="TreeGrafter"/>
</dbReference>
<organism evidence="4 5">
    <name type="scientific">Hemibagrus guttatus</name>
    <dbReference type="NCBI Taxonomy" id="175788"/>
    <lineage>
        <taxon>Eukaryota</taxon>
        <taxon>Metazoa</taxon>
        <taxon>Chordata</taxon>
        <taxon>Craniata</taxon>
        <taxon>Vertebrata</taxon>
        <taxon>Euteleostomi</taxon>
        <taxon>Actinopterygii</taxon>
        <taxon>Neopterygii</taxon>
        <taxon>Teleostei</taxon>
        <taxon>Ostariophysi</taxon>
        <taxon>Siluriformes</taxon>
        <taxon>Bagridae</taxon>
        <taxon>Hemibagrus</taxon>
    </lineage>
</organism>
<evidence type="ECO:0000256" key="2">
    <source>
        <dbReference type="ARBA" id="ARBA00022801"/>
    </source>
</evidence>
<evidence type="ECO:0000313" key="4">
    <source>
        <dbReference type="EMBL" id="KAK3519249.1"/>
    </source>
</evidence>